<proteinExistence type="predicted"/>
<feature type="region of interest" description="Disordered" evidence="1">
    <location>
        <begin position="1"/>
        <end position="35"/>
    </location>
</feature>
<keyword evidence="3" id="KW-1185">Reference proteome</keyword>
<gene>
    <name evidence="2" type="ORF">B8W66_10030</name>
</gene>
<organism evidence="2 3">
    <name type="scientific">Mycobacterium decipiens</name>
    <dbReference type="NCBI Taxonomy" id="1430326"/>
    <lineage>
        <taxon>Bacteria</taxon>
        <taxon>Bacillati</taxon>
        <taxon>Actinomycetota</taxon>
        <taxon>Actinomycetes</taxon>
        <taxon>Mycobacteriales</taxon>
        <taxon>Mycobacteriaceae</taxon>
        <taxon>Mycobacterium</taxon>
    </lineage>
</organism>
<comment type="caution">
    <text evidence="2">The sequence shown here is derived from an EMBL/GenBank/DDBJ whole genome shotgun (WGS) entry which is preliminary data.</text>
</comment>
<reference evidence="2 3" key="1">
    <citation type="submission" date="2017-04" db="EMBL/GenBank/DDBJ databases">
        <title>The new phylogeny of genus Mycobacterium.</title>
        <authorList>
            <person name="Tortoli E."/>
            <person name="Trovato A."/>
            <person name="Cirillo D.M."/>
        </authorList>
    </citation>
    <scope>NUCLEOTIDE SEQUENCE [LARGE SCALE GENOMIC DNA]</scope>
    <source>
        <strain evidence="2 3">TBL 1200985</strain>
    </source>
</reference>
<name>A0A1X2LWY8_9MYCO</name>
<dbReference type="STRING" id="1430326.B8W66_10030"/>
<evidence type="ECO:0000256" key="1">
    <source>
        <dbReference type="SAM" id="MobiDB-lite"/>
    </source>
</evidence>
<feature type="compositionally biased region" description="Basic and acidic residues" evidence="1">
    <location>
        <begin position="15"/>
        <end position="24"/>
    </location>
</feature>
<evidence type="ECO:0000313" key="2">
    <source>
        <dbReference type="EMBL" id="OSC41078.1"/>
    </source>
</evidence>
<protein>
    <submittedName>
        <fullName evidence="2">Transcription termination factor Rho</fullName>
    </submittedName>
</protein>
<dbReference type="EMBL" id="NCXP01000009">
    <property type="protein sequence ID" value="OSC41078.1"/>
    <property type="molecule type" value="Genomic_DNA"/>
</dbReference>
<accession>A0A1X2LWY8</accession>
<evidence type="ECO:0000313" key="3">
    <source>
        <dbReference type="Proteomes" id="UP000193247"/>
    </source>
</evidence>
<sequence length="35" mass="3798">MAITVAKSMNGRTRRFAECNEPPHDVISGGRKGNP</sequence>
<dbReference type="AlphaFoldDB" id="A0A1X2LWY8"/>
<dbReference type="Proteomes" id="UP000193247">
    <property type="component" value="Unassembled WGS sequence"/>
</dbReference>